<dbReference type="RefSeq" id="WP_194105680.1">
    <property type="nucleotide sequence ID" value="NZ_JADFFM010000001.1"/>
</dbReference>
<dbReference type="InterPro" id="IPR000182">
    <property type="entry name" value="GNAT_dom"/>
</dbReference>
<reference evidence="2 3" key="1">
    <citation type="submission" date="2020-10" db="EMBL/GenBank/DDBJ databases">
        <title>Mucilaginibacter mali sp. nov., isolated from rhizosphere soil of apple orchard.</title>
        <authorList>
            <person name="Lee J.-S."/>
            <person name="Kim H.S."/>
            <person name="Kim J.-S."/>
        </authorList>
    </citation>
    <scope>NUCLEOTIDE SEQUENCE [LARGE SCALE GENOMIC DNA]</scope>
    <source>
        <strain evidence="2 3">KCTC 23157</strain>
    </source>
</reference>
<name>A0ABR9XH33_9SPHI</name>
<sequence length="173" mass="19494">MPVTLATINDVPELTKLVNKAYRGDSSKKGWTTEAHLLDGNRIDEETMAGYFTVPGIYILKYTNESDGSIDGCVYLEEKDNKLYLGMLSVDPDLQAGGIGRMLLLEAEQFALSLNLHIIGITVISTRTELISWYQRRGYRPTGEMLPFHVAEKFGIPREKIELIVMEKPLKNE</sequence>
<evidence type="ECO:0000313" key="2">
    <source>
        <dbReference type="EMBL" id="MBE9666313.1"/>
    </source>
</evidence>
<dbReference type="Gene3D" id="3.40.630.30">
    <property type="match status" value="1"/>
</dbReference>
<gene>
    <name evidence="2" type="ORF">IRJ18_08070</name>
</gene>
<organism evidence="2 3">
    <name type="scientific">Mucilaginibacter boryungensis</name>
    <dbReference type="NCBI Taxonomy" id="768480"/>
    <lineage>
        <taxon>Bacteria</taxon>
        <taxon>Pseudomonadati</taxon>
        <taxon>Bacteroidota</taxon>
        <taxon>Sphingobacteriia</taxon>
        <taxon>Sphingobacteriales</taxon>
        <taxon>Sphingobacteriaceae</taxon>
        <taxon>Mucilaginibacter</taxon>
    </lineage>
</organism>
<evidence type="ECO:0000313" key="3">
    <source>
        <dbReference type="Proteomes" id="UP000632774"/>
    </source>
</evidence>
<accession>A0ABR9XH33</accession>
<dbReference type="InterPro" id="IPR016181">
    <property type="entry name" value="Acyl_CoA_acyltransferase"/>
</dbReference>
<proteinExistence type="predicted"/>
<dbReference type="Pfam" id="PF00583">
    <property type="entry name" value="Acetyltransf_1"/>
    <property type="match status" value="1"/>
</dbReference>
<evidence type="ECO:0000259" key="1">
    <source>
        <dbReference type="PROSITE" id="PS51186"/>
    </source>
</evidence>
<feature type="domain" description="N-acetyltransferase" evidence="1">
    <location>
        <begin position="1"/>
        <end position="171"/>
    </location>
</feature>
<dbReference type="EMBL" id="JADFFM010000001">
    <property type="protein sequence ID" value="MBE9666313.1"/>
    <property type="molecule type" value="Genomic_DNA"/>
</dbReference>
<dbReference type="CDD" id="cd04301">
    <property type="entry name" value="NAT_SF"/>
    <property type="match status" value="1"/>
</dbReference>
<dbReference type="PROSITE" id="PS51186">
    <property type="entry name" value="GNAT"/>
    <property type="match status" value="1"/>
</dbReference>
<keyword evidence="3" id="KW-1185">Reference proteome</keyword>
<comment type="caution">
    <text evidence="2">The sequence shown here is derived from an EMBL/GenBank/DDBJ whole genome shotgun (WGS) entry which is preliminary data.</text>
</comment>
<dbReference type="SUPFAM" id="SSF55729">
    <property type="entry name" value="Acyl-CoA N-acyltransferases (Nat)"/>
    <property type="match status" value="1"/>
</dbReference>
<protein>
    <submittedName>
        <fullName evidence="2">GNAT family N-acetyltransferase</fullName>
    </submittedName>
</protein>
<dbReference type="Proteomes" id="UP000632774">
    <property type="component" value="Unassembled WGS sequence"/>
</dbReference>